<dbReference type="EMBL" id="KI913225">
    <property type="protein sequence ID" value="ETV65731.1"/>
    <property type="molecule type" value="Genomic_DNA"/>
</dbReference>
<name>W4FFW7_APHAT</name>
<dbReference type="RefSeq" id="XP_009844783.1">
    <property type="nucleotide sequence ID" value="XM_009846481.1"/>
</dbReference>
<dbReference type="Pfam" id="PF24681">
    <property type="entry name" value="Kelch_KLHDC2_KLHL20_DRC7"/>
    <property type="match status" value="1"/>
</dbReference>
<accession>W4FFW7</accession>
<dbReference type="Gene3D" id="2.120.10.80">
    <property type="entry name" value="Kelch-type beta propeller"/>
    <property type="match status" value="3"/>
</dbReference>
<dbReference type="SUPFAM" id="SSF50965">
    <property type="entry name" value="Galactose oxidase, central domain"/>
    <property type="match status" value="1"/>
</dbReference>
<dbReference type="OrthoDB" id="10251073at2759"/>
<evidence type="ECO:0000313" key="3">
    <source>
        <dbReference type="EMBL" id="ETV65731.1"/>
    </source>
</evidence>
<keyword evidence="2" id="KW-0677">Repeat</keyword>
<dbReference type="InterPro" id="IPR011043">
    <property type="entry name" value="Gal_Oxase/kelch_b-propeller"/>
</dbReference>
<dbReference type="InterPro" id="IPR015915">
    <property type="entry name" value="Kelch-typ_b-propeller"/>
</dbReference>
<protein>
    <recommendedName>
        <fullName evidence="4">F-box domain-containing protein</fullName>
    </recommendedName>
</protein>
<keyword evidence="1" id="KW-0880">Kelch repeat</keyword>
<dbReference type="PANTHER" id="PTHR46093">
    <property type="entry name" value="ACYL-COA-BINDING DOMAIN-CONTAINING PROTEIN 5"/>
    <property type="match status" value="1"/>
</dbReference>
<gene>
    <name evidence="3" type="ORF">H257_17616</name>
</gene>
<dbReference type="PANTHER" id="PTHR46093:SF3">
    <property type="entry name" value="ACYL-COA-BINDING DOMAIN-CONTAINING PROTEIN 4"/>
    <property type="match status" value="1"/>
</dbReference>
<dbReference type="STRING" id="112090.W4FFW7"/>
<proteinExistence type="predicted"/>
<sequence>MSLRRLGDGLIGRIIESLAIEDVAMLMRVSRKFHGLARPTLEDKCKLLCVVEYLPVLLATYRLQSPVPPTWAALYRKFACLNGFKWVPWSPTVSTSLSKLGIDRFEYAVDGATHHLTRCGGHYRFEVWALALSEITLALDSTTSTVADVDATLHFNGWTNLKARGEEPSPRRHHSVTYLPNVHGIKRLLVFGGHAERFPFQSFNDVHICLIQHGPLDDGRPVEAAVGTLRMGPTWFEPEISGQAPLPRSGHLTTLITREVVAISGGSHGATPISEFQVHLLHIDDQGFCSFRWSTPTCASYCPRGRSFHSMYRLSTCSYLVYGGKQVGESKGLYDVHHVQINVLQNSCTWSRPPLQGDDVLTSRRGHSVTPIGPKLLVFGAQVDQNDHTPDNATFIFAPKQMRWHRLDGDSPCGRRGHTGQ</sequence>
<evidence type="ECO:0008006" key="4">
    <source>
        <dbReference type="Google" id="ProtNLM"/>
    </source>
</evidence>
<evidence type="ECO:0000256" key="2">
    <source>
        <dbReference type="ARBA" id="ARBA00022737"/>
    </source>
</evidence>
<dbReference type="AlphaFoldDB" id="W4FFW7"/>
<organism evidence="3">
    <name type="scientific">Aphanomyces astaci</name>
    <name type="common">Crayfish plague agent</name>
    <dbReference type="NCBI Taxonomy" id="112090"/>
    <lineage>
        <taxon>Eukaryota</taxon>
        <taxon>Sar</taxon>
        <taxon>Stramenopiles</taxon>
        <taxon>Oomycota</taxon>
        <taxon>Saprolegniomycetes</taxon>
        <taxon>Saprolegniales</taxon>
        <taxon>Verrucalvaceae</taxon>
        <taxon>Aphanomyces</taxon>
    </lineage>
</organism>
<evidence type="ECO:0000256" key="1">
    <source>
        <dbReference type="ARBA" id="ARBA00022441"/>
    </source>
</evidence>
<dbReference type="VEuPathDB" id="FungiDB:H257_17616"/>
<reference evidence="3" key="1">
    <citation type="submission" date="2013-12" db="EMBL/GenBank/DDBJ databases">
        <title>The Genome Sequence of Aphanomyces astaci APO3.</title>
        <authorList>
            <consortium name="The Broad Institute Genomics Platform"/>
            <person name="Russ C."/>
            <person name="Tyler B."/>
            <person name="van West P."/>
            <person name="Dieguez-Uribeondo J."/>
            <person name="Young S.K."/>
            <person name="Zeng Q."/>
            <person name="Gargeya S."/>
            <person name="Fitzgerald M."/>
            <person name="Abouelleil A."/>
            <person name="Alvarado L."/>
            <person name="Chapman S.B."/>
            <person name="Gainer-Dewar J."/>
            <person name="Goldberg J."/>
            <person name="Griggs A."/>
            <person name="Gujja S."/>
            <person name="Hansen M."/>
            <person name="Howarth C."/>
            <person name="Imamovic A."/>
            <person name="Ireland A."/>
            <person name="Larimer J."/>
            <person name="McCowan C."/>
            <person name="Murphy C."/>
            <person name="Pearson M."/>
            <person name="Poon T.W."/>
            <person name="Priest M."/>
            <person name="Roberts A."/>
            <person name="Saif S."/>
            <person name="Shea T."/>
            <person name="Sykes S."/>
            <person name="Wortman J."/>
            <person name="Nusbaum C."/>
            <person name="Birren B."/>
        </authorList>
    </citation>
    <scope>NUCLEOTIDE SEQUENCE [LARGE SCALE GENOMIC DNA]</scope>
    <source>
        <strain evidence="3">APO3</strain>
    </source>
</reference>
<dbReference type="GeneID" id="20819612"/>